<dbReference type="AlphaFoldDB" id="A0AAD9MAR3"/>
<organism evidence="2 3">
    <name type="scientific">Phyllachora maydis</name>
    <dbReference type="NCBI Taxonomy" id="1825666"/>
    <lineage>
        <taxon>Eukaryota</taxon>
        <taxon>Fungi</taxon>
        <taxon>Dikarya</taxon>
        <taxon>Ascomycota</taxon>
        <taxon>Pezizomycotina</taxon>
        <taxon>Sordariomycetes</taxon>
        <taxon>Sordariomycetidae</taxon>
        <taxon>Phyllachorales</taxon>
        <taxon>Phyllachoraceae</taxon>
        <taxon>Phyllachora</taxon>
    </lineage>
</organism>
<name>A0AAD9MAR3_9PEZI</name>
<evidence type="ECO:0000313" key="2">
    <source>
        <dbReference type="EMBL" id="KAK2068145.1"/>
    </source>
</evidence>
<feature type="non-terminal residue" evidence="2">
    <location>
        <position position="1"/>
    </location>
</feature>
<comment type="caution">
    <text evidence="2">The sequence shown here is derived from an EMBL/GenBank/DDBJ whole genome shotgun (WGS) entry which is preliminary data.</text>
</comment>
<dbReference type="Proteomes" id="UP001217918">
    <property type="component" value="Unassembled WGS sequence"/>
</dbReference>
<evidence type="ECO:0000256" key="1">
    <source>
        <dbReference type="SAM" id="MobiDB-lite"/>
    </source>
</evidence>
<keyword evidence="3" id="KW-1185">Reference proteome</keyword>
<sequence length="147" mass="17046">MVSWDYCRAFVRRYRHRTTQTFRAAARRFKAECGKALAIRATGTVYWLAESNIAPPHGNTGLEASMGLERSRFAKYEFPLLCRNQHVTTFYRVNRRMLDDDDMTEVERQDITELVMAMRREGTCPPVQMTGDPFPQTLTGEPMDDED</sequence>
<dbReference type="EMBL" id="JAQQPM010000002">
    <property type="protein sequence ID" value="KAK2068145.1"/>
    <property type="molecule type" value="Genomic_DNA"/>
</dbReference>
<reference evidence="2" key="1">
    <citation type="journal article" date="2023" name="Mol. Plant Microbe Interact.">
        <title>Elucidating the Obligate Nature and Biological Capacity of an Invasive Fungal Corn Pathogen.</title>
        <authorList>
            <person name="MacCready J.S."/>
            <person name="Roggenkamp E.M."/>
            <person name="Gdanetz K."/>
            <person name="Chilvers M.I."/>
        </authorList>
    </citation>
    <scope>NUCLEOTIDE SEQUENCE</scope>
    <source>
        <strain evidence="2">PM02</strain>
    </source>
</reference>
<evidence type="ECO:0000313" key="3">
    <source>
        <dbReference type="Proteomes" id="UP001217918"/>
    </source>
</evidence>
<feature type="region of interest" description="Disordered" evidence="1">
    <location>
        <begin position="123"/>
        <end position="147"/>
    </location>
</feature>
<proteinExistence type="predicted"/>
<protein>
    <submittedName>
        <fullName evidence="2">Uncharacterized protein</fullName>
    </submittedName>
</protein>
<accession>A0AAD9MAR3</accession>
<gene>
    <name evidence="2" type="ORF">P8C59_002805</name>
</gene>